<dbReference type="Gene3D" id="3.40.190.10">
    <property type="entry name" value="Periplasmic binding protein-like II"/>
    <property type="match status" value="1"/>
</dbReference>
<dbReference type="InterPro" id="IPR030678">
    <property type="entry name" value="Peptide/Ni-bd"/>
</dbReference>
<evidence type="ECO:0000256" key="1">
    <source>
        <dbReference type="ARBA" id="ARBA00004196"/>
    </source>
</evidence>
<evidence type="ECO:0000256" key="2">
    <source>
        <dbReference type="ARBA" id="ARBA00005695"/>
    </source>
</evidence>
<evidence type="ECO:0000313" key="7">
    <source>
        <dbReference type="Proteomes" id="UP000004816"/>
    </source>
</evidence>
<reference evidence="6 7" key="1">
    <citation type="journal article" date="2011" name="Stand. Genomic Sci.">
        <title>High quality draft genome sequence of Segniliparus rugosus CDC 945(T)= (ATCC BAA-974(T)).</title>
        <authorList>
            <person name="Earl A.M."/>
            <person name="Desjardins C.A."/>
            <person name="Fitzgerald M.G."/>
            <person name="Arachchi H.M."/>
            <person name="Zeng Q."/>
            <person name="Mehta T."/>
            <person name="Griggs A."/>
            <person name="Birren B.W."/>
            <person name="Toney N.C."/>
            <person name="Carr J."/>
            <person name="Posey J."/>
            <person name="Butler W.R."/>
        </authorList>
    </citation>
    <scope>NUCLEOTIDE SEQUENCE [LARGE SCALE GENOMIC DNA]</scope>
    <source>
        <strain evidence="7">ATCC BAA-974 / DSM 45345 / CCUG 50838 / CIP 108380 / JCM 13579 / CDC 945</strain>
    </source>
</reference>
<dbReference type="GO" id="GO:0043190">
    <property type="term" value="C:ATP-binding cassette (ABC) transporter complex"/>
    <property type="evidence" value="ECO:0007669"/>
    <property type="project" value="InterPro"/>
</dbReference>
<evidence type="ECO:0000256" key="3">
    <source>
        <dbReference type="ARBA" id="ARBA00022448"/>
    </source>
</evidence>
<dbReference type="Proteomes" id="UP000004816">
    <property type="component" value="Unassembled WGS sequence"/>
</dbReference>
<keyword evidence="3" id="KW-0813">Transport</keyword>
<dbReference type="EMBL" id="ACZI02000001">
    <property type="protein sequence ID" value="ERG69366.1"/>
    <property type="molecule type" value="Genomic_DNA"/>
</dbReference>
<evidence type="ECO:0000259" key="5">
    <source>
        <dbReference type="Pfam" id="PF00496"/>
    </source>
</evidence>
<organism evidence="6 7">
    <name type="scientific">Segniliparus rugosus (strain ATCC BAA-974 / DSM 45345 / CCUG 50838 / CIP 108380 / JCM 13579 / CDC 945)</name>
    <dbReference type="NCBI Taxonomy" id="679197"/>
    <lineage>
        <taxon>Bacteria</taxon>
        <taxon>Bacillati</taxon>
        <taxon>Actinomycetota</taxon>
        <taxon>Actinomycetes</taxon>
        <taxon>Mycobacteriales</taxon>
        <taxon>Segniliparaceae</taxon>
        <taxon>Segniliparus</taxon>
    </lineage>
</organism>
<dbReference type="STRING" id="679197.HMPREF9336_04062"/>
<dbReference type="OrthoDB" id="9046151at2"/>
<dbReference type="RefSeq" id="WP_021029859.1">
    <property type="nucleotide sequence ID" value="NZ_KI391953.1"/>
</dbReference>
<sequence length="545" mass="59630">MDTGRSSGPRRAISTGSLSVAFALLASACGVGAVGHGYRHIPKDSALIIGTTDHVPTLDPAGAYENGSWTLYAQIYPFLLNFPYRKNKLAPDAAQHCEFAEPTRYRCVLRPRLTFANGHPLTSTSVKFSFDRMRRIDDPNGPQSLLENLVSVQTPDPRTVDFILKLANDQTFPQVLAANVGPILDERVFPVDRILGDEAVVAGQPFGGPYAIAKYRKNDVALLQARPDYQGIYQRPATANIVFKYYANAGNLKLDVLKHQVDVAFRALSISDYAQLDKNPAVKVWRGIGGEMRYIAFNKGSQPGRNDEQKLAVRKAVAASVDRAALARDVYQGMFDPAWSVVPAGFDGSVPAFREAYGDRPDKAKAAGFLKAAGVATPVTLRLQYTAEHYGPSSSEEYALVKSQLEATGLFRVELQSTEWGVYQHEYAAGSYPLFQLGWYPDFPDPDNYLTPFFVQKNFISNGFFDPVVGGLLDSERTDPDPARRGATIAQAQRRIAQDVISVVPLLVGRQIMVTGTYVAGVPEAIDGTYKLLVGSLRISGKRPA</sequence>
<dbReference type="InterPro" id="IPR039424">
    <property type="entry name" value="SBP_5"/>
</dbReference>
<keyword evidence="7" id="KW-1185">Reference proteome</keyword>
<dbReference type="GO" id="GO:0042597">
    <property type="term" value="C:periplasmic space"/>
    <property type="evidence" value="ECO:0007669"/>
    <property type="project" value="UniProtKB-ARBA"/>
</dbReference>
<comment type="caution">
    <text evidence="6">The sequence shown here is derived from an EMBL/GenBank/DDBJ whole genome shotgun (WGS) entry which is preliminary data.</text>
</comment>
<dbReference type="GO" id="GO:0015833">
    <property type="term" value="P:peptide transport"/>
    <property type="evidence" value="ECO:0007669"/>
    <property type="project" value="TreeGrafter"/>
</dbReference>
<dbReference type="GO" id="GO:0030313">
    <property type="term" value="C:cell envelope"/>
    <property type="evidence" value="ECO:0007669"/>
    <property type="project" value="UniProtKB-SubCell"/>
</dbReference>
<dbReference type="InterPro" id="IPR000914">
    <property type="entry name" value="SBP_5_dom"/>
</dbReference>
<gene>
    <name evidence="6" type="ORF">HMPREF9336_04062</name>
</gene>
<proteinExistence type="inferred from homology"/>
<dbReference type="PIRSF" id="PIRSF002741">
    <property type="entry name" value="MppA"/>
    <property type="match status" value="1"/>
</dbReference>
<dbReference type="PANTHER" id="PTHR30290:SF10">
    <property type="entry name" value="PERIPLASMIC OLIGOPEPTIDE-BINDING PROTEIN-RELATED"/>
    <property type="match status" value="1"/>
</dbReference>
<dbReference type="eggNOG" id="COG0747">
    <property type="taxonomic scope" value="Bacteria"/>
</dbReference>
<dbReference type="Pfam" id="PF00496">
    <property type="entry name" value="SBP_bac_5"/>
    <property type="match status" value="1"/>
</dbReference>
<dbReference type="PROSITE" id="PS51257">
    <property type="entry name" value="PROKAR_LIPOPROTEIN"/>
    <property type="match status" value="1"/>
</dbReference>
<dbReference type="GO" id="GO:1904680">
    <property type="term" value="F:peptide transmembrane transporter activity"/>
    <property type="evidence" value="ECO:0007669"/>
    <property type="project" value="TreeGrafter"/>
</dbReference>
<protein>
    <recommendedName>
        <fullName evidence="5">Solute-binding protein family 5 domain-containing protein</fullName>
    </recommendedName>
</protein>
<dbReference type="HOGENOM" id="CLU_017028_7_2_11"/>
<dbReference type="Gene3D" id="3.10.105.10">
    <property type="entry name" value="Dipeptide-binding Protein, Domain 3"/>
    <property type="match status" value="1"/>
</dbReference>
<accession>U1LN46</accession>
<dbReference type="PANTHER" id="PTHR30290">
    <property type="entry name" value="PERIPLASMIC BINDING COMPONENT OF ABC TRANSPORTER"/>
    <property type="match status" value="1"/>
</dbReference>
<keyword evidence="4" id="KW-0732">Signal</keyword>
<comment type="subcellular location">
    <subcellularLocation>
        <location evidence="1">Cell envelope</location>
    </subcellularLocation>
</comment>
<evidence type="ECO:0000313" key="6">
    <source>
        <dbReference type="EMBL" id="ERG69366.1"/>
    </source>
</evidence>
<dbReference type="SUPFAM" id="SSF53850">
    <property type="entry name" value="Periplasmic binding protein-like II"/>
    <property type="match status" value="1"/>
</dbReference>
<feature type="domain" description="Solute-binding protein family 5" evidence="5">
    <location>
        <begin position="91"/>
        <end position="458"/>
    </location>
</feature>
<name>U1LN46_SEGRC</name>
<dbReference type="AlphaFoldDB" id="U1LN46"/>
<evidence type="ECO:0000256" key="4">
    <source>
        <dbReference type="ARBA" id="ARBA00022729"/>
    </source>
</evidence>
<comment type="similarity">
    <text evidence="2">Belongs to the bacterial solute-binding protein 5 family.</text>
</comment>